<dbReference type="EMBL" id="JYDI01005600">
    <property type="protein sequence ID" value="KRY04518.1"/>
    <property type="molecule type" value="Genomic_DNA"/>
</dbReference>
<sequence>MEAECSGRSVSQKTTIVGTLRRNKKEVPSELTETRGREV</sequence>
<name>A0A0V0YWF8_TRIBR</name>
<dbReference type="OrthoDB" id="5920679at2759"/>
<dbReference type="AlphaFoldDB" id="A0A0V0YWF8"/>
<evidence type="ECO:0000256" key="1">
    <source>
        <dbReference type="SAM" id="MobiDB-lite"/>
    </source>
</evidence>
<proteinExistence type="predicted"/>
<gene>
    <name evidence="2" type="ORF">T03_4472</name>
</gene>
<keyword evidence="3" id="KW-1185">Reference proteome</keyword>
<feature type="compositionally biased region" description="Basic and acidic residues" evidence="1">
    <location>
        <begin position="25"/>
        <end position="39"/>
    </location>
</feature>
<dbReference type="Proteomes" id="UP000054653">
    <property type="component" value="Unassembled WGS sequence"/>
</dbReference>
<comment type="caution">
    <text evidence="2">The sequence shown here is derived from an EMBL/GenBank/DDBJ whole genome shotgun (WGS) entry which is preliminary data.</text>
</comment>
<organism evidence="2 3">
    <name type="scientific">Trichinella britovi</name>
    <name type="common">Parasitic roundworm</name>
    <dbReference type="NCBI Taxonomy" id="45882"/>
    <lineage>
        <taxon>Eukaryota</taxon>
        <taxon>Metazoa</taxon>
        <taxon>Ecdysozoa</taxon>
        <taxon>Nematoda</taxon>
        <taxon>Enoplea</taxon>
        <taxon>Dorylaimia</taxon>
        <taxon>Trichinellida</taxon>
        <taxon>Trichinellidae</taxon>
        <taxon>Trichinella</taxon>
    </lineage>
</organism>
<accession>A0A0V0YWF8</accession>
<dbReference type="OMA" id="KELAICH"/>
<feature type="compositionally biased region" description="Polar residues" evidence="1">
    <location>
        <begin position="8"/>
        <end position="17"/>
    </location>
</feature>
<feature type="region of interest" description="Disordered" evidence="1">
    <location>
        <begin position="1"/>
        <end position="39"/>
    </location>
</feature>
<evidence type="ECO:0000313" key="2">
    <source>
        <dbReference type="EMBL" id="KRY04518.1"/>
    </source>
</evidence>
<reference evidence="2 3" key="1">
    <citation type="submission" date="2015-01" db="EMBL/GenBank/DDBJ databases">
        <title>Evolution of Trichinella species and genotypes.</title>
        <authorList>
            <person name="Korhonen P.K."/>
            <person name="Edoardo P."/>
            <person name="Giuseppe L.R."/>
            <person name="Gasser R.B."/>
        </authorList>
    </citation>
    <scope>NUCLEOTIDE SEQUENCE [LARGE SCALE GENOMIC DNA]</scope>
    <source>
        <strain evidence="2">ISS120</strain>
    </source>
</reference>
<feature type="non-terminal residue" evidence="2">
    <location>
        <position position="39"/>
    </location>
</feature>
<evidence type="ECO:0000313" key="3">
    <source>
        <dbReference type="Proteomes" id="UP000054653"/>
    </source>
</evidence>
<protein>
    <submittedName>
        <fullName evidence="2">Uncharacterized protein</fullName>
    </submittedName>
</protein>